<dbReference type="AlphaFoldDB" id="A0A1G7A3A7"/>
<organism evidence="2 3">
    <name type="scientific">Aquimonas voraii</name>
    <dbReference type="NCBI Taxonomy" id="265719"/>
    <lineage>
        <taxon>Bacteria</taxon>
        <taxon>Pseudomonadati</taxon>
        <taxon>Pseudomonadota</taxon>
        <taxon>Gammaproteobacteria</taxon>
        <taxon>Lysobacterales</taxon>
        <taxon>Lysobacteraceae</taxon>
        <taxon>Aquimonas</taxon>
    </lineage>
</organism>
<dbReference type="InterPro" id="IPR003795">
    <property type="entry name" value="DUF192"/>
</dbReference>
<feature type="signal peptide" evidence="1">
    <location>
        <begin position="1"/>
        <end position="18"/>
    </location>
</feature>
<gene>
    <name evidence="2" type="ORF">SAMN04488509_11835</name>
</gene>
<evidence type="ECO:0000313" key="3">
    <source>
        <dbReference type="Proteomes" id="UP000199603"/>
    </source>
</evidence>
<dbReference type="PANTHER" id="PTHR37953">
    <property type="entry name" value="UPF0127 PROTEIN MJ1496"/>
    <property type="match status" value="1"/>
</dbReference>
<feature type="chain" id="PRO_5011591515" description="ACR" evidence="1">
    <location>
        <begin position="19"/>
        <end position="148"/>
    </location>
</feature>
<sequence>MRFLLALSLVLLVSACQARPDTWVELKGQRFYVEVVQTEAARQQGLMHRAELPADQGMLFLFERMQPLAFWMKNTLIALDIFYFDDQRRLVSVARNVPPCKSAMCPSYPSAGPGLYTLELNAGSADALGVRRGDELVFGPGIPERGQP</sequence>
<dbReference type="RefSeq" id="WP_091245785.1">
    <property type="nucleotide sequence ID" value="NZ_FNAG01000018.1"/>
</dbReference>
<keyword evidence="1" id="KW-0732">Signal</keyword>
<dbReference type="OrthoDB" id="5526466at2"/>
<name>A0A1G7A3A7_9GAMM</name>
<dbReference type="PANTHER" id="PTHR37953:SF1">
    <property type="entry name" value="UPF0127 PROTEIN MJ1496"/>
    <property type="match status" value="1"/>
</dbReference>
<reference evidence="2 3" key="1">
    <citation type="submission" date="2016-10" db="EMBL/GenBank/DDBJ databases">
        <authorList>
            <person name="de Groot N.N."/>
        </authorList>
    </citation>
    <scope>NUCLEOTIDE SEQUENCE [LARGE SCALE GENOMIC DNA]</scope>
    <source>
        <strain evidence="2 3">DSM 16957</strain>
    </source>
</reference>
<dbReference type="Gene3D" id="2.60.120.1140">
    <property type="entry name" value="Protein of unknown function DUF192"/>
    <property type="match status" value="1"/>
</dbReference>
<dbReference type="PROSITE" id="PS51257">
    <property type="entry name" value="PROKAR_LIPOPROTEIN"/>
    <property type="match status" value="1"/>
</dbReference>
<dbReference type="EMBL" id="FNAG01000018">
    <property type="protein sequence ID" value="SDE09384.1"/>
    <property type="molecule type" value="Genomic_DNA"/>
</dbReference>
<dbReference type="Pfam" id="PF02643">
    <property type="entry name" value="DUF192"/>
    <property type="match status" value="1"/>
</dbReference>
<dbReference type="InterPro" id="IPR038695">
    <property type="entry name" value="Saro_0823-like_sf"/>
</dbReference>
<accession>A0A1G7A3A7</accession>
<proteinExistence type="predicted"/>
<dbReference type="Proteomes" id="UP000199603">
    <property type="component" value="Unassembled WGS sequence"/>
</dbReference>
<evidence type="ECO:0000313" key="2">
    <source>
        <dbReference type="EMBL" id="SDE09384.1"/>
    </source>
</evidence>
<protein>
    <recommendedName>
        <fullName evidence="4">ACR</fullName>
    </recommendedName>
</protein>
<keyword evidence="3" id="KW-1185">Reference proteome</keyword>
<evidence type="ECO:0008006" key="4">
    <source>
        <dbReference type="Google" id="ProtNLM"/>
    </source>
</evidence>
<evidence type="ECO:0000256" key="1">
    <source>
        <dbReference type="SAM" id="SignalP"/>
    </source>
</evidence>